<gene>
    <name evidence="9" type="ORF">QBC38DRAFT_489604</name>
</gene>
<sequence>MREVQYLSGFLFAVVVKPLDFPVPRSLAHQPTNTTLSADCKALVTLRGQNVYKYPPPSIYPPPEPTLLGSGSIESPESFIPTDNMKYSFTTTSLALQITVVAASQLLPVEIRAPTVEHFEAIVGNDTYDFGCRPVALPTDDGQYQLHALLTRDQINFLSQEYSEVDSIEIRETKLDKRQSGKAPIGSGDRFSAGSVAPLGLGTKPSGSTIASILNVNEINSAVTGLVNAYPGAFFKYDLPVKSFQGRTSVAFYTGAGSNVNNYHLYISAGVHARERGGPDNVIYWVSDLLQANKTGSGLKYGNKSYTNAQVKSILAAGLVIFPLVNPDGVVYDQSSGSLWRKNRNTKSGSSGSSIGVDINRNFDFLWNFKKYFVSSASPASSSPSSEAFYGTAPESEAETKNHVSVYSKFPKIRWFMDVHSAAGTLLYSWGDDENQSTTPTMNFLNSSYDGKRGNIGDTTYKEYIPSSDLTGITRVADATVAAMRGVGGRSYSSMQAVGLYPTSGATDDYAFSRFWAKPGVNKVYGYTLEFGYSTNFYPTTTEFNQNILDTNAGFMDWALTAISVGLE</sequence>
<evidence type="ECO:0000256" key="7">
    <source>
        <dbReference type="PROSITE-ProRule" id="PRU01379"/>
    </source>
</evidence>
<name>A0AAN7BE84_9PEZI</name>
<feature type="active site" description="Proton donor/acceptor" evidence="7">
    <location>
        <position position="530"/>
    </location>
</feature>
<evidence type="ECO:0000256" key="6">
    <source>
        <dbReference type="ARBA" id="ARBA00023049"/>
    </source>
</evidence>
<accession>A0AAN7BE84</accession>
<reference evidence="9" key="2">
    <citation type="submission" date="2023-05" db="EMBL/GenBank/DDBJ databases">
        <authorList>
            <consortium name="Lawrence Berkeley National Laboratory"/>
            <person name="Steindorff A."/>
            <person name="Hensen N."/>
            <person name="Bonometti L."/>
            <person name="Westerberg I."/>
            <person name="Brannstrom I.O."/>
            <person name="Guillou S."/>
            <person name="Cros-Aarteil S."/>
            <person name="Calhoun S."/>
            <person name="Haridas S."/>
            <person name="Kuo A."/>
            <person name="Mondo S."/>
            <person name="Pangilinan J."/>
            <person name="Riley R."/>
            <person name="Labutti K."/>
            <person name="Andreopoulos B."/>
            <person name="Lipzen A."/>
            <person name="Chen C."/>
            <person name="Yanf M."/>
            <person name="Daum C."/>
            <person name="Ng V."/>
            <person name="Clum A."/>
            <person name="Ohm R."/>
            <person name="Martin F."/>
            <person name="Silar P."/>
            <person name="Natvig D."/>
            <person name="Lalanne C."/>
            <person name="Gautier V."/>
            <person name="Ament-Velasquez S.L."/>
            <person name="Kruys A."/>
            <person name="Hutchinson M.I."/>
            <person name="Powell A.J."/>
            <person name="Barry K."/>
            <person name="Miller A.N."/>
            <person name="Grigoriev I.V."/>
            <person name="Debuchy R."/>
            <person name="Gladieux P."/>
            <person name="Thoren M.H."/>
            <person name="Johannesson H."/>
        </authorList>
    </citation>
    <scope>NUCLEOTIDE SEQUENCE</scope>
    <source>
        <strain evidence="9">CBS 990.96</strain>
    </source>
</reference>
<evidence type="ECO:0000256" key="4">
    <source>
        <dbReference type="ARBA" id="ARBA00022801"/>
    </source>
</evidence>
<evidence type="ECO:0000256" key="2">
    <source>
        <dbReference type="ARBA" id="ARBA00005988"/>
    </source>
</evidence>
<keyword evidence="6" id="KW-0482">Metalloprotease</keyword>
<dbReference type="FunFam" id="3.40.630.10:FF:000155">
    <property type="entry name" value="Zn-dependent exopeptidase"/>
    <property type="match status" value="1"/>
</dbReference>
<dbReference type="PROSITE" id="PS52035">
    <property type="entry name" value="PEPTIDASE_M14"/>
    <property type="match status" value="1"/>
</dbReference>
<reference evidence="9" key="1">
    <citation type="journal article" date="2023" name="Mol. Phylogenet. Evol.">
        <title>Genome-scale phylogeny and comparative genomics of the fungal order Sordariales.</title>
        <authorList>
            <person name="Hensen N."/>
            <person name="Bonometti L."/>
            <person name="Westerberg I."/>
            <person name="Brannstrom I.O."/>
            <person name="Guillou S."/>
            <person name="Cros-Aarteil S."/>
            <person name="Calhoun S."/>
            <person name="Haridas S."/>
            <person name="Kuo A."/>
            <person name="Mondo S."/>
            <person name="Pangilinan J."/>
            <person name="Riley R."/>
            <person name="LaButti K."/>
            <person name="Andreopoulos B."/>
            <person name="Lipzen A."/>
            <person name="Chen C."/>
            <person name="Yan M."/>
            <person name="Daum C."/>
            <person name="Ng V."/>
            <person name="Clum A."/>
            <person name="Steindorff A."/>
            <person name="Ohm R.A."/>
            <person name="Martin F."/>
            <person name="Silar P."/>
            <person name="Natvig D.O."/>
            <person name="Lalanne C."/>
            <person name="Gautier V."/>
            <person name="Ament-Velasquez S.L."/>
            <person name="Kruys A."/>
            <person name="Hutchinson M.I."/>
            <person name="Powell A.J."/>
            <person name="Barry K."/>
            <person name="Miller A.N."/>
            <person name="Grigoriev I.V."/>
            <person name="Debuchy R."/>
            <person name="Gladieux P."/>
            <person name="Hiltunen Thoren M."/>
            <person name="Johannesson H."/>
        </authorList>
    </citation>
    <scope>NUCLEOTIDE SEQUENCE</scope>
    <source>
        <strain evidence="9">CBS 990.96</strain>
    </source>
</reference>
<keyword evidence="3" id="KW-0645">Protease</keyword>
<dbReference type="GO" id="GO:0004181">
    <property type="term" value="F:metallocarboxypeptidase activity"/>
    <property type="evidence" value="ECO:0007669"/>
    <property type="project" value="InterPro"/>
</dbReference>
<protein>
    <submittedName>
        <fullName evidence="9">Zn-dependent exopeptidase</fullName>
    </submittedName>
</protein>
<dbReference type="GO" id="GO:0008270">
    <property type="term" value="F:zinc ion binding"/>
    <property type="evidence" value="ECO:0007669"/>
    <property type="project" value="InterPro"/>
</dbReference>
<evidence type="ECO:0000313" key="10">
    <source>
        <dbReference type="Proteomes" id="UP001301958"/>
    </source>
</evidence>
<dbReference type="Proteomes" id="UP001301958">
    <property type="component" value="Unassembled WGS sequence"/>
</dbReference>
<dbReference type="SMART" id="SM00631">
    <property type="entry name" value="Zn_pept"/>
    <property type="match status" value="1"/>
</dbReference>
<evidence type="ECO:0000256" key="5">
    <source>
        <dbReference type="ARBA" id="ARBA00022833"/>
    </source>
</evidence>
<dbReference type="PANTHER" id="PTHR11705:SF143">
    <property type="entry name" value="SLL0236 PROTEIN"/>
    <property type="match status" value="1"/>
</dbReference>
<keyword evidence="5" id="KW-0862">Zinc</keyword>
<comment type="similarity">
    <text evidence="2 7">Belongs to the peptidase M14 family.</text>
</comment>
<dbReference type="Gene3D" id="3.40.630.10">
    <property type="entry name" value="Zn peptidases"/>
    <property type="match status" value="1"/>
</dbReference>
<keyword evidence="4" id="KW-0378">Hydrolase</keyword>
<evidence type="ECO:0000313" key="9">
    <source>
        <dbReference type="EMBL" id="KAK4222531.1"/>
    </source>
</evidence>
<dbReference type="SUPFAM" id="SSF53187">
    <property type="entry name" value="Zn-dependent exopeptidases"/>
    <property type="match status" value="1"/>
</dbReference>
<dbReference type="InterPro" id="IPR000834">
    <property type="entry name" value="Peptidase_M14"/>
</dbReference>
<comment type="caution">
    <text evidence="9">The sequence shown here is derived from an EMBL/GenBank/DDBJ whole genome shotgun (WGS) entry which is preliminary data.</text>
</comment>
<dbReference type="GO" id="GO:0006508">
    <property type="term" value="P:proteolysis"/>
    <property type="evidence" value="ECO:0007669"/>
    <property type="project" value="UniProtKB-KW"/>
</dbReference>
<organism evidence="9 10">
    <name type="scientific">Podospora fimiseda</name>
    <dbReference type="NCBI Taxonomy" id="252190"/>
    <lineage>
        <taxon>Eukaryota</taxon>
        <taxon>Fungi</taxon>
        <taxon>Dikarya</taxon>
        <taxon>Ascomycota</taxon>
        <taxon>Pezizomycotina</taxon>
        <taxon>Sordariomycetes</taxon>
        <taxon>Sordariomycetidae</taxon>
        <taxon>Sordariales</taxon>
        <taxon>Podosporaceae</taxon>
        <taxon>Podospora</taxon>
    </lineage>
</organism>
<evidence type="ECO:0000256" key="1">
    <source>
        <dbReference type="ARBA" id="ARBA00001947"/>
    </source>
</evidence>
<dbReference type="AlphaFoldDB" id="A0AAN7BE84"/>
<feature type="domain" description="Peptidase M14" evidence="8">
    <location>
        <begin position="212"/>
        <end position="568"/>
    </location>
</feature>
<dbReference type="PANTHER" id="PTHR11705">
    <property type="entry name" value="PROTEASE FAMILY M14 CARBOXYPEPTIDASE A,B"/>
    <property type="match status" value="1"/>
</dbReference>
<comment type="cofactor">
    <cofactor evidence="1">
        <name>Zn(2+)</name>
        <dbReference type="ChEBI" id="CHEBI:29105"/>
    </cofactor>
</comment>
<keyword evidence="10" id="KW-1185">Reference proteome</keyword>
<dbReference type="Pfam" id="PF00246">
    <property type="entry name" value="Peptidase_M14"/>
    <property type="match status" value="1"/>
</dbReference>
<proteinExistence type="inferred from homology"/>
<dbReference type="EMBL" id="MU865466">
    <property type="protein sequence ID" value="KAK4222531.1"/>
    <property type="molecule type" value="Genomic_DNA"/>
</dbReference>
<evidence type="ECO:0000256" key="3">
    <source>
        <dbReference type="ARBA" id="ARBA00022670"/>
    </source>
</evidence>
<dbReference type="CDD" id="cd06228">
    <property type="entry name" value="M14-like"/>
    <property type="match status" value="1"/>
</dbReference>
<evidence type="ECO:0000259" key="8">
    <source>
        <dbReference type="PROSITE" id="PS52035"/>
    </source>
</evidence>